<organism evidence="1 2">
    <name type="scientific">Aeropyrum pernix bacilliform virus 1 (isolate -/Japan/Tanaka/2005)</name>
    <name type="common">APBV1</name>
    <dbReference type="NCBI Taxonomy" id="1289471"/>
    <lineage>
        <taxon>Viruses</taxon>
        <taxon>Viruses incertae sedis</taxon>
        <taxon>Clavaviridae</taxon>
        <taxon>Clavavirus</taxon>
        <taxon>Clavavirus yamagawaense</taxon>
    </lineage>
</organism>
<organismHost>
    <name type="scientific">Aeropyrum pernix</name>
    <dbReference type="NCBI Taxonomy" id="56636"/>
</organismHost>
<evidence type="ECO:0000313" key="1">
    <source>
        <dbReference type="EMBL" id="BAJ06113.1"/>
    </source>
</evidence>
<evidence type="ECO:0000313" key="2">
    <source>
        <dbReference type="Proteomes" id="UP000011271"/>
    </source>
</evidence>
<keyword evidence="2" id="KW-1185">Reference proteome</keyword>
<proteinExistence type="predicted"/>
<name>D4QF69_APBV1</name>
<dbReference type="EMBL" id="AB537968">
    <property type="protein sequence ID" value="BAJ06113.1"/>
    <property type="molecule type" value="Genomic_DNA"/>
</dbReference>
<accession>D4QF69</accession>
<reference evidence="1 2" key="1">
    <citation type="journal article" date="2010" name="Virology">
        <title>Diversity of viruses of the hyperthermophilic archaeal genus Aeropyrum, and isolation of the Aeropyrum pernix bacilliform virus 1, APBV1, the first representative of the family Clavaviridae.</title>
        <authorList>
            <person name="Mochizuki T."/>
            <person name="Yoshida T."/>
            <person name="Tanaka R."/>
            <person name="Forterre P."/>
            <person name="Sako Y."/>
            <person name="Prangishvili D."/>
        </authorList>
    </citation>
    <scope>NUCLEOTIDE SEQUENCE [LARGE SCALE GENOMIC DNA]</scope>
    <source>
        <strain evidence="2">Isolate -/Japan/Tanaka/2005</strain>
    </source>
</reference>
<sequence length="61" mass="7395">MWMRYLMIVTNRGLYIFRASSIRNPDRLKQVLSHHYGEDIVEEKEFSSLADLEFYIRERGL</sequence>
<protein>
    <submittedName>
        <fullName evidence="1">Uncharacterized protein</fullName>
    </submittedName>
</protein>
<dbReference type="Proteomes" id="UP000011271">
    <property type="component" value="Segment"/>
</dbReference>